<accession>A0AAW2Q1F2</accession>
<dbReference type="AlphaFoldDB" id="A0AAW2Q1F2"/>
<dbReference type="InterPro" id="IPR036691">
    <property type="entry name" value="Endo/exonu/phosph_ase_sf"/>
</dbReference>
<evidence type="ECO:0000313" key="1">
    <source>
        <dbReference type="EMBL" id="KAL0361704.1"/>
    </source>
</evidence>
<name>A0AAW2Q1F2_SESRA</name>
<dbReference type="EMBL" id="JACGWJ010000016">
    <property type="protein sequence ID" value="KAL0361704.1"/>
    <property type="molecule type" value="Genomic_DNA"/>
</dbReference>
<organism evidence="1">
    <name type="scientific">Sesamum radiatum</name>
    <name type="common">Black benniseed</name>
    <dbReference type="NCBI Taxonomy" id="300843"/>
    <lineage>
        <taxon>Eukaryota</taxon>
        <taxon>Viridiplantae</taxon>
        <taxon>Streptophyta</taxon>
        <taxon>Embryophyta</taxon>
        <taxon>Tracheophyta</taxon>
        <taxon>Spermatophyta</taxon>
        <taxon>Magnoliopsida</taxon>
        <taxon>eudicotyledons</taxon>
        <taxon>Gunneridae</taxon>
        <taxon>Pentapetalae</taxon>
        <taxon>asterids</taxon>
        <taxon>lamiids</taxon>
        <taxon>Lamiales</taxon>
        <taxon>Pedaliaceae</taxon>
        <taxon>Sesamum</taxon>
    </lineage>
</organism>
<reference evidence="1" key="2">
    <citation type="journal article" date="2024" name="Plant">
        <title>Genomic evolution and insights into agronomic trait innovations of Sesamum species.</title>
        <authorList>
            <person name="Miao H."/>
            <person name="Wang L."/>
            <person name="Qu L."/>
            <person name="Liu H."/>
            <person name="Sun Y."/>
            <person name="Le M."/>
            <person name="Wang Q."/>
            <person name="Wei S."/>
            <person name="Zheng Y."/>
            <person name="Lin W."/>
            <person name="Duan Y."/>
            <person name="Cao H."/>
            <person name="Xiong S."/>
            <person name="Wang X."/>
            <person name="Wei L."/>
            <person name="Li C."/>
            <person name="Ma Q."/>
            <person name="Ju M."/>
            <person name="Zhao R."/>
            <person name="Li G."/>
            <person name="Mu C."/>
            <person name="Tian Q."/>
            <person name="Mei H."/>
            <person name="Zhang T."/>
            <person name="Gao T."/>
            <person name="Zhang H."/>
        </authorList>
    </citation>
    <scope>NUCLEOTIDE SEQUENCE</scope>
    <source>
        <strain evidence="1">G02</strain>
    </source>
</reference>
<dbReference type="SUPFAM" id="SSF56219">
    <property type="entry name" value="DNase I-like"/>
    <property type="match status" value="1"/>
</dbReference>
<proteinExistence type="predicted"/>
<sequence length="127" mass="14846">MRHLSRQSKRPWLSVGDFNELLHHHEKQGGNPRAQRQIEDFRQCPSDCELHDMGFLVEPFTWIAHAIAAAGQIYFPKLELFRKATRPQIMKYSGLNRPLVMDQAISDVKSYFSLKQHGSQLQQVWML</sequence>
<comment type="caution">
    <text evidence="1">The sequence shown here is derived from an EMBL/GenBank/DDBJ whole genome shotgun (WGS) entry which is preliminary data.</text>
</comment>
<protein>
    <submittedName>
        <fullName evidence="1">Uncharacterized protein</fullName>
    </submittedName>
</protein>
<gene>
    <name evidence="1" type="ORF">Sradi_3854900</name>
</gene>
<reference evidence="1" key="1">
    <citation type="submission" date="2020-06" db="EMBL/GenBank/DDBJ databases">
        <authorList>
            <person name="Li T."/>
            <person name="Hu X."/>
            <person name="Zhang T."/>
            <person name="Song X."/>
            <person name="Zhang H."/>
            <person name="Dai N."/>
            <person name="Sheng W."/>
            <person name="Hou X."/>
            <person name="Wei L."/>
        </authorList>
    </citation>
    <scope>NUCLEOTIDE SEQUENCE</scope>
    <source>
        <strain evidence="1">G02</strain>
        <tissue evidence="1">Leaf</tissue>
    </source>
</reference>